<feature type="compositionally biased region" description="Low complexity" evidence="1">
    <location>
        <begin position="32"/>
        <end position="41"/>
    </location>
</feature>
<evidence type="ECO:0000313" key="2">
    <source>
        <dbReference type="EMBL" id="CDK28716.1"/>
    </source>
</evidence>
<dbReference type="Proteomes" id="UP000019384">
    <property type="component" value="Unassembled WGS sequence"/>
</dbReference>
<evidence type="ECO:0000256" key="1">
    <source>
        <dbReference type="SAM" id="MobiDB-lite"/>
    </source>
</evidence>
<sequence length="236" mass="26239">MSTMSDSGGLPVILEDSTLREKRSTTSIFSEASSTPTAPTTYGAQSSEKLLQPKPVEQIVEQPVEYRTYIKLPERQTLKHKLSRDVLKSFLTGSTATRVTKPKPNTKESRGIKKDKKFSLFGIFKRKKNNTMKTAIETALANKETASKVNITNIHLPSASPMAKETPAEMDNSSKNNTFDTTDYDTYDSFISSGDEMQVKDRKDAEICIRKSQMSLGHFRENVLDLGITDDSAPTS</sequence>
<keyword evidence="3" id="KW-1185">Reference proteome</keyword>
<dbReference type="AlphaFoldDB" id="W6MPY1"/>
<dbReference type="EMBL" id="HG793129">
    <property type="protein sequence ID" value="CDK28716.1"/>
    <property type="molecule type" value="Genomic_DNA"/>
</dbReference>
<organism evidence="2 3">
    <name type="scientific">Kuraishia capsulata CBS 1993</name>
    <dbReference type="NCBI Taxonomy" id="1382522"/>
    <lineage>
        <taxon>Eukaryota</taxon>
        <taxon>Fungi</taxon>
        <taxon>Dikarya</taxon>
        <taxon>Ascomycota</taxon>
        <taxon>Saccharomycotina</taxon>
        <taxon>Pichiomycetes</taxon>
        <taxon>Pichiales</taxon>
        <taxon>Pichiaceae</taxon>
        <taxon>Kuraishia</taxon>
    </lineage>
</organism>
<gene>
    <name evidence="2" type="ORF">KUCA_T00004700001</name>
</gene>
<reference evidence="2" key="2">
    <citation type="submission" date="2014-02" db="EMBL/GenBank/DDBJ databases">
        <title>Complete DNA sequence of /Kuraishia capsulata/ illustrates novel genomic features among budding yeasts (/Saccharomycotina/).</title>
        <authorList>
            <person name="Morales L."/>
            <person name="Noel B."/>
            <person name="Porcel B."/>
            <person name="Marcet-Houben M."/>
            <person name="Hullo M-F."/>
            <person name="Sacerdot C."/>
            <person name="Tekaia F."/>
            <person name="Leh-Louis V."/>
            <person name="Despons L."/>
            <person name="Khanna V."/>
            <person name="Aury J-M."/>
            <person name="Barbe V."/>
            <person name="Couloux A."/>
            <person name="Labadie K."/>
            <person name="Pelletier E."/>
            <person name="Souciet J-L."/>
            <person name="Boekhout T."/>
            <person name="Gabaldon T."/>
            <person name="Wincker P."/>
            <person name="Dujon B."/>
        </authorList>
    </citation>
    <scope>NUCLEOTIDE SEQUENCE</scope>
    <source>
        <strain evidence="2">CBS 1993</strain>
    </source>
</reference>
<accession>W6MPY1</accession>
<reference evidence="2" key="1">
    <citation type="submission" date="2013-12" db="EMBL/GenBank/DDBJ databases">
        <authorList>
            <person name="Genoscope - CEA"/>
        </authorList>
    </citation>
    <scope>NUCLEOTIDE SEQUENCE</scope>
    <source>
        <strain evidence="2">CBS 1993</strain>
    </source>
</reference>
<dbReference type="RefSeq" id="XP_022460706.1">
    <property type="nucleotide sequence ID" value="XM_022601461.1"/>
</dbReference>
<protein>
    <submittedName>
        <fullName evidence="2">Uncharacterized protein</fullName>
    </submittedName>
</protein>
<dbReference type="GeneID" id="34522094"/>
<dbReference type="HOGENOM" id="CLU_1175584_0_0_1"/>
<name>W6MPY1_9ASCO</name>
<evidence type="ECO:0000313" key="3">
    <source>
        <dbReference type="Proteomes" id="UP000019384"/>
    </source>
</evidence>
<proteinExistence type="predicted"/>
<feature type="region of interest" description="Disordered" evidence="1">
    <location>
        <begin position="1"/>
        <end position="45"/>
    </location>
</feature>